<evidence type="ECO:0000313" key="2">
    <source>
        <dbReference type="EMBL" id="CAG8459091.1"/>
    </source>
</evidence>
<feature type="compositionally biased region" description="Low complexity" evidence="1">
    <location>
        <begin position="14"/>
        <end position="23"/>
    </location>
</feature>
<comment type="caution">
    <text evidence="2">The sequence shown here is derived from an EMBL/GenBank/DDBJ whole genome shotgun (WGS) entry which is preliminary data.</text>
</comment>
<proteinExistence type="predicted"/>
<feature type="region of interest" description="Disordered" evidence="1">
    <location>
        <begin position="1"/>
        <end position="25"/>
    </location>
</feature>
<dbReference type="OrthoDB" id="10256743at2759"/>
<feature type="compositionally biased region" description="Basic and acidic residues" evidence="1">
    <location>
        <begin position="197"/>
        <end position="219"/>
    </location>
</feature>
<evidence type="ECO:0000313" key="3">
    <source>
        <dbReference type="Proteomes" id="UP000789572"/>
    </source>
</evidence>
<dbReference type="EMBL" id="CAJVPJ010000024">
    <property type="protein sequence ID" value="CAG8459091.1"/>
    <property type="molecule type" value="Genomic_DNA"/>
</dbReference>
<organism evidence="2 3">
    <name type="scientific">Paraglomus occultum</name>
    <dbReference type="NCBI Taxonomy" id="144539"/>
    <lineage>
        <taxon>Eukaryota</taxon>
        <taxon>Fungi</taxon>
        <taxon>Fungi incertae sedis</taxon>
        <taxon>Mucoromycota</taxon>
        <taxon>Glomeromycotina</taxon>
        <taxon>Glomeromycetes</taxon>
        <taxon>Paraglomerales</taxon>
        <taxon>Paraglomeraceae</taxon>
        <taxon>Paraglomus</taxon>
    </lineage>
</organism>
<name>A0A9N8VLH0_9GLOM</name>
<reference evidence="2" key="1">
    <citation type="submission" date="2021-06" db="EMBL/GenBank/DDBJ databases">
        <authorList>
            <person name="Kallberg Y."/>
            <person name="Tangrot J."/>
            <person name="Rosling A."/>
        </authorList>
    </citation>
    <scope>NUCLEOTIDE SEQUENCE</scope>
    <source>
        <strain evidence="2">IA702</strain>
    </source>
</reference>
<gene>
    <name evidence="2" type="ORF">POCULU_LOCUS463</name>
</gene>
<evidence type="ECO:0000256" key="1">
    <source>
        <dbReference type="SAM" id="MobiDB-lite"/>
    </source>
</evidence>
<feature type="region of interest" description="Disordered" evidence="1">
    <location>
        <begin position="42"/>
        <end position="77"/>
    </location>
</feature>
<sequence>MAITAELDQARPATTTTPSSLSTCDHLNQDIRPEEVCTIKPKKPRKKRGYFHQRDSLARRESPGKDGSRRRNRHDNNNFAYHPLAILDPTDLAPPGYSHEMSTFHFYYDAMIDHFCTMFADLGYFPHEPECKRRTRDNKENVLGKSTRKRLRKSHPEGIVKTYEEKLTAFLSGSNADAKEEIRIGKEMRTKVKKKVKDGTKSDENERRQFNGKDKRMENSKTTAELSNSKGISTDWILVDDVDYGDDESDGSDVGDVVYRQKRGTWEEVISIANNDGLLILDIEDKFSRWVVHLMCQYYDVVSFSKNSTDGRRLTYVCHPACVYGFESGQQIEVPEQSFFDYLFS</sequence>
<accession>A0A9N8VLH0</accession>
<feature type="region of interest" description="Disordered" evidence="1">
    <location>
        <begin position="193"/>
        <end position="226"/>
    </location>
</feature>
<dbReference type="AlphaFoldDB" id="A0A9N8VLH0"/>
<dbReference type="Proteomes" id="UP000789572">
    <property type="component" value="Unassembled WGS sequence"/>
</dbReference>
<protein>
    <submittedName>
        <fullName evidence="2">4892_t:CDS:1</fullName>
    </submittedName>
</protein>
<keyword evidence="3" id="KW-1185">Reference proteome</keyword>
<feature type="compositionally biased region" description="Basic residues" evidence="1">
    <location>
        <begin position="42"/>
        <end position="51"/>
    </location>
</feature>
<feature type="compositionally biased region" description="Basic and acidic residues" evidence="1">
    <location>
        <begin position="52"/>
        <end position="69"/>
    </location>
</feature>